<organism evidence="12 13">
    <name type="scientific">Blepharisma stoltei</name>
    <dbReference type="NCBI Taxonomy" id="1481888"/>
    <lineage>
        <taxon>Eukaryota</taxon>
        <taxon>Sar</taxon>
        <taxon>Alveolata</taxon>
        <taxon>Ciliophora</taxon>
        <taxon>Postciliodesmatophora</taxon>
        <taxon>Heterotrichea</taxon>
        <taxon>Heterotrichida</taxon>
        <taxon>Blepharismidae</taxon>
        <taxon>Blepharisma</taxon>
    </lineage>
</organism>
<evidence type="ECO:0000259" key="11">
    <source>
        <dbReference type="Pfam" id="PF01694"/>
    </source>
</evidence>
<comment type="caution">
    <text evidence="12">The sequence shown here is derived from an EMBL/GenBank/DDBJ whole genome shotgun (WGS) entry which is preliminary data.</text>
</comment>
<feature type="transmembrane region" description="Helical" evidence="10">
    <location>
        <begin position="126"/>
        <end position="147"/>
    </location>
</feature>
<feature type="transmembrane region" description="Helical" evidence="10">
    <location>
        <begin position="69"/>
        <end position="91"/>
    </location>
</feature>
<evidence type="ECO:0000256" key="9">
    <source>
        <dbReference type="ARBA" id="ARBA00023136"/>
    </source>
</evidence>
<feature type="transmembrane region" description="Helical" evidence="10">
    <location>
        <begin position="182"/>
        <end position="202"/>
    </location>
</feature>
<keyword evidence="9 10" id="KW-0472">Membrane</keyword>
<reference evidence="12" key="1">
    <citation type="submission" date="2021-09" db="EMBL/GenBank/DDBJ databases">
        <authorList>
            <consortium name="AG Swart"/>
            <person name="Singh M."/>
            <person name="Singh A."/>
            <person name="Seah K."/>
            <person name="Emmerich C."/>
        </authorList>
    </citation>
    <scope>NUCLEOTIDE SEQUENCE</scope>
    <source>
        <strain evidence="12">ATCC30299</strain>
    </source>
</reference>
<comment type="function">
    <text evidence="10">Serine protease involved in intramembrane proteolysis.</text>
</comment>
<keyword evidence="13" id="KW-1185">Reference proteome</keyword>
<dbReference type="GO" id="GO:0006508">
    <property type="term" value="P:proteolysis"/>
    <property type="evidence" value="ECO:0007669"/>
    <property type="project" value="UniProtKB-KW"/>
</dbReference>
<evidence type="ECO:0000256" key="1">
    <source>
        <dbReference type="ARBA" id="ARBA00000156"/>
    </source>
</evidence>
<dbReference type="InterPro" id="IPR002610">
    <property type="entry name" value="Peptidase_S54_rhomboid-like"/>
</dbReference>
<evidence type="ECO:0000256" key="4">
    <source>
        <dbReference type="ARBA" id="ARBA00022670"/>
    </source>
</evidence>
<evidence type="ECO:0000313" key="12">
    <source>
        <dbReference type="EMBL" id="CAG9326657.1"/>
    </source>
</evidence>
<proteinExistence type="inferred from homology"/>
<feature type="transmembrane region" description="Helical" evidence="10">
    <location>
        <begin position="238"/>
        <end position="259"/>
    </location>
</feature>
<accession>A0AAU9JQR9</accession>
<keyword evidence="6 10" id="KW-0378">Hydrolase</keyword>
<dbReference type="InterPro" id="IPR022764">
    <property type="entry name" value="Peptidase_S54_rhomboid_dom"/>
</dbReference>
<keyword evidence="8 10" id="KW-1133">Transmembrane helix</keyword>
<evidence type="ECO:0000256" key="7">
    <source>
        <dbReference type="ARBA" id="ARBA00022825"/>
    </source>
</evidence>
<dbReference type="Pfam" id="PF01694">
    <property type="entry name" value="Rhomboid"/>
    <property type="match status" value="1"/>
</dbReference>
<comment type="subcellular location">
    <subcellularLocation>
        <location evidence="2 10">Membrane</location>
        <topology evidence="2 10">Multi-pass membrane protein</topology>
    </subcellularLocation>
</comment>
<keyword evidence="4 10" id="KW-0645">Protease</keyword>
<evidence type="ECO:0000256" key="3">
    <source>
        <dbReference type="ARBA" id="ARBA00009045"/>
    </source>
</evidence>
<name>A0AAU9JQR9_9CILI</name>
<evidence type="ECO:0000256" key="5">
    <source>
        <dbReference type="ARBA" id="ARBA00022692"/>
    </source>
</evidence>
<evidence type="ECO:0000256" key="2">
    <source>
        <dbReference type="ARBA" id="ARBA00004141"/>
    </source>
</evidence>
<feature type="transmembrane region" description="Helical" evidence="10">
    <location>
        <begin position="271"/>
        <end position="291"/>
    </location>
</feature>
<dbReference type="GO" id="GO:0004252">
    <property type="term" value="F:serine-type endopeptidase activity"/>
    <property type="evidence" value="ECO:0007669"/>
    <property type="project" value="InterPro"/>
</dbReference>
<feature type="transmembrane region" description="Helical" evidence="10">
    <location>
        <begin position="159"/>
        <end position="176"/>
    </location>
</feature>
<keyword evidence="5 10" id="KW-0812">Transmembrane</keyword>
<dbReference type="AlphaFoldDB" id="A0AAU9JQR9"/>
<protein>
    <recommendedName>
        <fullName evidence="10">Rhomboid-like protease</fullName>
        <ecNumber evidence="10">3.4.21.105</ecNumber>
    </recommendedName>
</protein>
<gene>
    <name evidence="12" type="ORF">BSTOLATCC_MIC41931</name>
</gene>
<comment type="catalytic activity">
    <reaction evidence="1 10">
        <text>Cleaves type-1 transmembrane domains using a catalytic dyad composed of serine and histidine that are contributed by different transmembrane domains.</text>
        <dbReference type="EC" id="3.4.21.105"/>
    </reaction>
</comment>
<evidence type="ECO:0000256" key="10">
    <source>
        <dbReference type="RuleBase" id="RU362115"/>
    </source>
</evidence>
<dbReference type="InterPro" id="IPR035952">
    <property type="entry name" value="Rhomboid-like_sf"/>
</dbReference>
<feature type="transmembrane region" description="Helical" evidence="10">
    <location>
        <begin position="214"/>
        <end position="232"/>
    </location>
</feature>
<comment type="similarity">
    <text evidence="3 10">Belongs to the peptidase S54 family.</text>
</comment>
<evidence type="ECO:0000256" key="8">
    <source>
        <dbReference type="ARBA" id="ARBA00022989"/>
    </source>
</evidence>
<dbReference type="PANTHER" id="PTHR22936:SF69">
    <property type="entry name" value="RHOMBOID-LIKE PROTEIN"/>
    <property type="match status" value="1"/>
</dbReference>
<evidence type="ECO:0000313" key="13">
    <source>
        <dbReference type="Proteomes" id="UP001162131"/>
    </source>
</evidence>
<dbReference type="Gene3D" id="1.20.1540.10">
    <property type="entry name" value="Rhomboid-like"/>
    <property type="match status" value="1"/>
</dbReference>
<dbReference type="PANTHER" id="PTHR22936">
    <property type="entry name" value="RHOMBOID-RELATED"/>
    <property type="match status" value="1"/>
</dbReference>
<feature type="domain" description="Peptidase S54 rhomboid" evidence="11">
    <location>
        <begin position="118"/>
        <end position="255"/>
    </location>
</feature>
<dbReference type="GO" id="GO:0016020">
    <property type="term" value="C:membrane"/>
    <property type="evidence" value="ECO:0007669"/>
    <property type="project" value="UniProtKB-SubCell"/>
</dbReference>
<dbReference type="SUPFAM" id="SSF144091">
    <property type="entry name" value="Rhomboid-like"/>
    <property type="match status" value="1"/>
</dbReference>
<evidence type="ECO:0000256" key="6">
    <source>
        <dbReference type="ARBA" id="ARBA00022801"/>
    </source>
</evidence>
<dbReference type="Proteomes" id="UP001162131">
    <property type="component" value="Unassembled WGS sequence"/>
</dbReference>
<dbReference type="EMBL" id="CAJZBQ010000041">
    <property type="protein sequence ID" value="CAG9326657.1"/>
    <property type="molecule type" value="Genomic_DNA"/>
</dbReference>
<sequence length="294" mass="33218">MSWIRSFRDLNRDQGNDRERQRLIRSNNLQKYPILGESPELGTSQQARKESFLDMLRLFFCPSFTIKSFVFTITCVQIFIYFLTVVCYYNSNAFLKPSSESLDLFGEKNTDKMKNHYELWRFLTPVFLHANLTHLIFNMLMQVIIGFRVEATVGLWKTIIVYFGSGIGGILVSSLFSPLSLAVGASTAIFGLTTAILAWIVLNWTSLEGNPNRINSLIWVIILIVINLVMPSSSTDSFGHIGGALFGLLISFLIFDTINSPTKNENLIKKCAGIILLFFSIGGFITFFTLIETN</sequence>
<dbReference type="EC" id="3.4.21.105" evidence="10"/>
<keyword evidence="7 10" id="KW-0720">Serine protease</keyword>